<sequence length="428" mass="47561">MPMPPCRWSPTVTRNWMTHSYGNCSPAPFLWLTCGDSAMPANEGVDLAWAMGLAPAEAVEYFESKGYAIGLHWHDVEAAAQAKAFTVAGVLKLDILADIKTATGDMLKNGGTLRDFERQLTPVLERKGWLGKGLVVDEETGELYGKRLMPRRMETIFRTNMQSAYMAGRWRQQMATVGTHPYLQYVAVMDRRTRPAHAALDGRIFRYDDPGVGVIYPPNGYNCRCRMRTLTPEQAAADPVGPESTDGRLEEVDQEYGIPGQTRRATGFRDPKTGELFVPDPGFGINPGQVAWQPELDKYETRPARQYITASLTGPAFARGYAQAKAGKAQNAQSFPVAMTDGAPGERRMISLMQADMAEQAQRDVPVTLPDYLLAQQAIESPTRVIDVPPLRCYALEWQDVWVVSVVRDHRLTDVRRGPVLDDLLPEA</sequence>
<accession>A0A5V2QUE4</accession>
<gene>
    <name evidence="2" type="ORF">CNP70_20730</name>
</gene>
<dbReference type="AlphaFoldDB" id="A0A5V2QUE4"/>
<organism evidence="2">
    <name type="scientific">Salmonella enterica</name>
    <name type="common">Salmonella choleraesuis</name>
    <dbReference type="NCBI Taxonomy" id="28901"/>
    <lineage>
        <taxon>Bacteria</taxon>
        <taxon>Pseudomonadati</taxon>
        <taxon>Pseudomonadota</taxon>
        <taxon>Gammaproteobacteria</taxon>
        <taxon>Enterobacterales</taxon>
        <taxon>Enterobacteriaceae</taxon>
        <taxon>Salmonella</taxon>
    </lineage>
</organism>
<evidence type="ECO:0000259" key="1">
    <source>
        <dbReference type="Pfam" id="PF04233"/>
    </source>
</evidence>
<feature type="domain" description="Phage head morphogenesis" evidence="1">
    <location>
        <begin position="98"/>
        <end position="227"/>
    </location>
</feature>
<dbReference type="Pfam" id="PF04233">
    <property type="entry name" value="Phage_Mu_F"/>
    <property type="match status" value="1"/>
</dbReference>
<dbReference type="NCBIfam" id="TIGR01641">
    <property type="entry name" value="phageSPP1_gp7"/>
    <property type="match status" value="1"/>
</dbReference>
<dbReference type="EMBL" id="AAGZJS010000028">
    <property type="protein sequence ID" value="EBT6291895.1"/>
    <property type="molecule type" value="Genomic_DNA"/>
</dbReference>
<comment type="caution">
    <text evidence="2">The sequence shown here is derived from an EMBL/GenBank/DDBJ whole genome shotgun (WGS) entry which is preliminary data.</text>
</comment>
<proteinExistence type="predicted"/>
<reference evidence="2" key="1">
    <citation type="submission" date="2018-07" db="EMBL/GenBank/DDBJ databases">
        <authorList>
            <consortium name="PulseNet: The National Subtyping Network for Foodborne Disease Surveillance"/>
            <person name="Tarr C.L."/>
            <person name="Trees E."/>
            <person name="Katz L.S."/>
            <person name="Carleton-Romer H.A."/>
            <person name="Stroika S."/>
            <person name="Kucerova Z."/>
            <person name="Roache K.F."/>
            <person name="Sabol A.L."/>
            <person name="Besser J."/>
            <person name="Gerner-Smidt P."/>
        </authorList>
    </citation>
    <scope>NUCLEOTIDE SEQUENCE</scope>
    <source>
        <strain evidence="2">PNUSAS023047</strain>
    </source>
</reference>
<dbReference type="InterPro" id="IPR006528">
    <property type="entry name" value="Phage_head_morphogenesis_dom"/>
</dbReference>
<protein>
    <submittedName>
        <fullName evidence="2">Phage head morphogenesis protein</fullName>
    </submittedName>
</protein>
<name>A0A5V2QUE4_SALER</name>
<evidence type="ECO:0000313" key="2">
    <source>
        <dbReference type="EMBL" id="EBT6291895.1"/>
    </source>
</evidence>